<dbReference type="Proteomes" id="UP001597201">
    <property type="component" value="Unassembled WGS sequence"/>
</dbReference>
<reference evidence="9" key="1">
    <citation type="journal article" date="2019" name="Int. J. Syst. Evol. Microbiol.">
        <title>The Global Catalogue of Microorganisms (GCM) 10K type strain sequencing project: providing services to taxonomists for standard genome sequencing and annotation.</title>
        <authorList>
            <consortium name="The Broad Institute Genomics Platform"/>
            <consortium name="The Broad Institute Genome Sequencing Center for Infectious Disease"/>
            <person name="Wu L."/>
            <person name="Ma J."/>
        </authorList>
    </citation>
    <scope>NUCLEOTIDE SEQUENCE [LARGE SCALE GENOMIC DNA]</scope>
    <source>
        <strain evidence="9">CCUG 61485</strain>
    </source>
</reference>
<dbReference type="InterPro" id="IPR050226">
    <property type="entry name" value="NagZ_Beta-hexosaminidase"/>
</dbReference>
<feature type="domain" description="Beta-lactamase-related" evidence="6">
    <location>
        <begin position="596"/>
        <end position="954"/>
    </location>
</feature>
<dbReference type="Pfam" id="PF00933">
    <property type="entry name" value="Glyco_hydro_3"/>
    <property type="match status" value="1"/>
</dbReference>
<evidence type="ECO:0000256" key="3">
    <source>
        <dbReference type="ARBA" id="ARBA00012663"/>
    </source>
</evidence>
<dbReference type="Gene3D" id="3.40.50.1700">
    <property type="entry name" value="Glycoside hydrolase family 3 C-terminal domain"/>
    <property type="match status" value="1"/>
</dbReference>
<feature type="domain" description="Glycoside hydrolase family 3 N-terminal" evidence="7">
    <location>
        <begin position="44"/>
        <end position="360"/>
    </location>
</feature>
<proteinExistence type="inferred from homology"/>
<dbReference type="Gene3D" id="3.40.710.10">
    <property type="entry name" value="DD-peptidase/beta-lactamase superfamily"/>
    <property type="match status" value="1"/>
</dbReference>
<dbReference type="InterPro" id="IPR036962">
    <property type="entry name" value="Glyco_hydro_3_N_sf"/>
</dbReference>
<organism evidence="8 9">
    <name type="scientific">Namhaeicola litoreus</name>
    <dbReference type="NCBI Taxonomy" id="1052145"/>
    <lineage>
        <taxon>Bacteria</taxon>
        <taxon>Pseudomonadati</taxon>
        <taxon>Bacteroidota</taxon>
        <taxon>Flavobacteriia</taxon>
        <taxon>Flavobacteriales</taxon>
        <taxon>Flavobacteriaceae</taxon>
        <taxon>Namhaeicola</taxon>
    </lineage>
</organism>
<accession>A0ABW3Y2H7</accession>
<evidence type="ECO:0000259" key="6">
    <source>
        <dbReference type="Pfam" id="PF00144"/>
    </source>
</evidence>
<keyword evidence="9" id="KW-1185">Reference proteome</keyword>
<dbReference type="InterPro" id="IPR001764">
    <property type="entry name" value="Glyco_hydro_3_N"/>
</dbReference>
<protein>
    <recommendedName>
        <fullName evidence="3">beta-N-acetylhexosaminidase</fullName>
        <ecNumber evidence="3">3.2.1.52</ecNumber>
    </recommendedName>
</protein>
<dbReference type="InterPro" id="IPR017853">
    <property type="entry name" value="GH"/>
</dbReference>
<comment type="catalytic activity">
    <reaction evidence="1">
        <text>Hydrolysis of terminal non-reducing N-acetyl-D-hexosamine residues in N-acetyl-beta-D-hexosaminides.</text>
        <dbReference type="EC" id="3.2.1.52"/>
    </reaction>
</comment>
<dbReference type="InterPro" id="IPR036881">
    <property type="entry name" value="Glyco_hydro_3_C_sf"/>
</dbReference>
<dbReference type="Gene3D" id="3.20.20.300">
    <property type="entry name" value="Glycoside hydrolase, family 3, N-terminal domain"/>
    <property type="match status" value="1"/>
</dbReference>
<evidence type="ECO:0000259" key="7">
    <source>
        <dbReference type="Pfam" id="PF00933"/>
    </source>
</evidence>
<comment type="similarity">
    <text evidence="2">Belongs to the glycosyl hydrolase 3 family.</text>
</comment>
<dbReference type="EC" id="3.2.1.52" evidence="3"/>
<dbReference type="EMBL" id="JBHTMY010000003">
    <property type="protein sequence ID" value="MFD1315585.1"/>
    <property type="molecule type" value="Genomic_DNA"/>
</dbReference>
<gene>
    <name evidence="8" type="ORF">ACFQ39_08165</name>
</gene>
<sequence>MFKNILTFFFVSIIANSWAQKDPLITRDSINQLKWVDSIMNKMTVDQKIAQLFMVAAYSNKDQAHINEIENIVRKYQIGGLIFFQGTTEGHAKLINQYQAISEVPMLIGVDAEWGLNMRLPEVTRFPYNMPLGAIKNNRLIEEYGRSVGHQLKRLGMHINFAPSVDINTNPANPIIGNRSFGVDKNNVALKAESFLKGMQGEGILASAKHFPGHGDTAQDSHKTLPTVDFDMDRLDSVELYPYKYLIDKGLTGVMVAHLNVPAIESTNGLPTSISKKAITDLLKNKLNFQGLIYTDALNMKGAANFAKPGEIDLAAFLAGNDVLLFSENVGKGHELIKKAFQEKKFDENRLDYSVRKILKAKYWAGLNNYQPINLNGLNKDLSNVQDELLMRKLVANSITAVKNDNELLPITHLESNKIAYVKLGEYQNDTFVSRLKDYATVDVISGKTIDVVLDKLESYQTVIIGFHSNGASAYSSYKISDTELHWIQEIARKHKVILDIFASPYSLLQLKSTENIDAIIVSYQNIPIFQDLSAQMIFGAMDFKGKLPVQINDEFSFGTGMEISQIQRLGYSIPEEVCLDSDKLTRIDSIAKVVVEDEMAPGLQVLVAKDGKVVYRKSFGYYTYDKEQPVTNESIYDLASVTKILAALPMIMKAEEEGKFTLDTKLGEIIPSLKGSNKEDVSVKAVLSHYGKLKPYITFYKETLDPETNKPLDTYYKTQPGGLYNVKVADHMYLRNDYYDQIYKEIAEAPQNRTLSYKYSDLPFHLFKDYLERTYQKPLDVLVDENYYASLGAKTLTYNPLNKFNKSQIVPTEDDQFFRYQLLHGTVHDEGAAMLGGVSGNAGLFGNSNDVAKMMQMYLQNGYYGGKSYLKTETLEKFNHRYFQNKGNRRGLGFDKPQLDEREKATCGCVSMHSFGHSGYTGTYTFVDPETQIVYVFLSNRVYPTRENTKLATNNIRPEVQRLIQEAIIE</sequence>
<keyword evidence="5" id="KW-0326">Glycosidase</keyword>
<evidence type="ECO:0000256" key="4">
    <source>
        <dbReference type="ARBA" id="ARBA00022801"/>
    </source>
</evidence>
<dbReference type="SUPFAM" id="SSF51445">
    <property type="entry name" value="(Trans)glycosidases"/>
    <property type="match status" value="1"/>
</dbReference>
<dbReference type="SUPFAM" id="SSF56601">
    <property type="entry name" value="beta-lactamase/transpeptidase-like"/>
    <property type="match status" value="1"/>
</dbReference>
<evidence type="ECO:0000256" key="1">
    <source>
        <dbReference type="ARBA" id="ARBA00001231"/>
    </source>
</evidence>
<evidence type="ECO:0000313" key="9">
    <source>
        <dbReference type="Proteomes" id="UP001597201"/>
    </source>
</evidence>
<dbReference type="InterPro" id="IPR012338">
    <property type="entry name" value="Beta-lactam/transpept-like"/>
</dbReference>
<name>A0ABW3Y2H7_9FLAO</name>
<evidence type="ECO:0000256" key="2">
    <source>
        <dbReference type="ARBA" id="ARBA00005336"/>
    </source>
</evidence>
<dbReference type="Pfam" id="PF00144">
    <property type="entry name" value="Beta-lactamase"/>
    <property type="match status" value="1"/>
</dbReference>
<evidence type="ECO:0000256" key="5">
    <source>
        <dbReference type="ARBA" id="ARBA00023295"/>
    </source>
</evidence>
<dbReference type="PANTHER" id="PTHR30480:SF13">
    <property type="entry name" value="BETA-HEXOSAMINIDASE"/>
    <property type="match status" value="1"/>
</dbReference>
<dbReference type="PANTHER" id="PTHR30480">
    <property type="entry name" value="BETA-HEXOSAMINIDASE-RELATED"/>
    <property type="match status" value="1"/>
</dbReference>
<dbReference type="RefSeq" id="WP_377177898.1">
    <property type="nucleotide sequence ID" value="NZ_JBHTMY010000003.1"/>
</dbReference>
<evidence type="ECO:0000313" key="8">
    <source>
        <dbReference type="EMBL" id="MFD1315585.1"/>
    </source>
</evidence>
<dbReference type="InterPro" id="IPR001466">
    <property type="entry name" value="Beta-lactam-related"/>
</dbReference>
<keyword evidence="4 8" id="KW-0378">Hydrolase</keyword>
<dbReference type="GO" id="GO:0016787">
    <property type="term" value="F:hydrolase activity"/>
    <property type="evidence" value="ECO:0007669"/>
    <property type="project" value="UniProtKB-KW"/>
</dbReference>
<dbReference type="SUPFAM" id="SSF52279">
    <property type="entry name" value="Beta-D-glucan exohydrolase, C-terminal domain"/>
    <property type="match status" value="1"/>
</dbReference>
<comment type="caution">
    <text evidence="8">The sequence shown here is derived from an EMBL/GenBank/DDBJ whole genome shotgun (WGS) entry which is preliminary data.</text>
</comment>